<dbReference type="InterPro" id="IPR022555">
    <property type="entry name" value="DUF2577"/>
</dbReference>
<sequence>MPDAVEFVKTIKRAALDAVKASKPVEVCFGKVTSASPLKILVEQKLPLGEGQLILTRNVTDFVTEVTVDWNTENKGGGSGYASYETHKHPIKGRKKITVHNGLVVGDEVILIRQQGGQKYIVVDRIG</sequence>
<dbReference type="Pfam" id="PF10844">
    <property type="entry name" value="DUF2577"/>
    <property type="match status" value="1"/>
</dbReference>
<dbReference type="EMBL" id="ACCJ01000535">
    <property type="protein sequence ID" value="EEG51690.1"/>
    <property type="molecule type" value="Genomic_DNA"/>
</dbReference>
<name>C0DAH4_9FIRM</name>
<dbReference type="AlphaFoldDB" id="C0DAH4"/>
<accession>C0DAH4</accession>
<evidence type="ECO:0008006" key="3">
    <source>
        <dbReference type="Google" id="ProtNLM"/>
    </source>
</evidence>
<comment type="caution">
    <text evidence="1">The sequence shown here is derived from an EMBL/GenBank/DDBJ whole genome shotgun (WGS) entry which is preliminary data.</text>
</comment>
<keyword evidence="2" id="KW-1185">Reference proteome</keyword>
<evidence type="ECO:0000313" key="1">
    <source>
        <dbReference type="EMBL" id="EEG51690.1"/>
    </source>
</evidence>
<proteinExistence type="predicted"/>
<organism evidence="1 2">
    <name type="scientific">[Clostridium] asparagiforme DSM 15981</name>
    <dbReference type="NCBI Taxonomy" id="518636"/>
    <lineage>
        <taxon>Bacteria</taxon>
        <taxon>Bacillati</taxon>
        <taxon>Bacillota</taxon>
        <taxon>Clostridia</taxon>
        <taxon>Lachnospirales</taxon>
        <taxon>Lachnospiraceae</taxon>
        <taxon>Enterocloster</taxon>
    </lineage>
</organism>
<dbReference type="HOGENOM" id="CLU_141610_0_0_9"/>
<protein>
    <recommendedName>
        <fullName evidence="3">DUF2577 domain-containing protein</fullName>
    </recommendedName>
</protein>
<reference evidence="1 2" key="1">
    <citation type="submission" date="2009-01" db="EMBL/GenBank/DDBJ databases">
        <authorList>
            <person name="Fulton L."/>
            <person name="Clifton S."/>
            <person name="Fulton B."/>
            <person name="Xu J."/>
            <person name="Minx P."/>
            <person name="Pepin K.H."/>
            <person name="Johnson M."/>
            <person name="Bhonagiri V."/>
            <person name="Nash W.E."/>
            <person name="Mardis E.R."/>
            <person name="Wilson R.K."/>
        </authorList>
    </citation>
    <scope>NUCLEOTIDE SEQUENCE [LARGE SCALE GENOMIC DNA]</scope>
    <source>
        <strain evidence="1 2">DSM 15981</strain>
    </source>
</reference>
<reference evidence="1 2" key="2">
    <citation type="submission" date="2009-02" db="EMBL/GenBank/DDBJ databases">
        <title>Draft genome sequence of Clostridium asparagiforme (DSM 15981).</title>
        <authorList>
            <person name="Sudarsanam P."/>
            <person name="Ley R."/>
            <person name="Guruge J."/>
            <person name="Turnbaugh P.J."/>
            <person name="Mahowald M."/>
            <person name="Liep D."/>
            <person name="Gordon J."/>
        </authorList>
    </citation>
    <scope>NUCLEOTIDE SEQUENCE [LARGE SCALE GENOMIC DNA]</scope>
    <source>
        <strain evidence="1 2">DSM 15981</strain>
    </source>
</reference>
<dbReference type="Proteomes" id="UP000004756">
    <property type="component" value="Unassembled WGS sequence"/>
</dbReference>
<evidence type="ECO:0000313" key="2">
    <source>
        <dbReference type="Proteomes" id="UP000004756"/>
    </source>
</evidence>
<gene>
    <name evidence="1" type="ORF">CLOSTASPAR_06277</name>
</gene>